<dbReference type="PANTHER" id="PTHR21621">
    <property type="entry name" value="RIBOSOMAL PROTEIN S6 MODIFICATION PROTEIN"/>
    <property type="match status" value="1"/>
</dbReference>
<feature type="domain" description="Alpha-L-glutamate ligase-related protein ATP-grasp" evidence="1">
    <location>
        <begin position="21"/>
        <end position="286"/>
    </location>
</feature>
<evidence type="ECO:0000313" key="3">
    <source>
        <dbReference type="Proteomes" id="UP001165366"/>
    </source>
</evidence>
<dbReference type="Proteomes" id="UP001165366">
    <property type="component" value="Unassembled WGS sequence"/>
</dbReference>
<proteinExistence type="predicted"/>
<dbReference type="SUPFAM" id="SSF56059">
    <property type="entry name" value="Glutathione synthetase ATP-binding domain-like"/>
    <property type="match status" value="1"/>
</dbReference>
<name>A0ABS9KJ32_9BACT</name>
<sequence length="287" mass="32456">MFKTFINTFKRVDQYMLGLNERNIKYIYPKNARENYKYADDKIVTKQVLESHQLACPKTYATISKVGEIESTWSDMKINKSMVIKPSMGRGGDGIKLIHQKKGSWILGKKTISEEHIFTHIANILFGMFSYGKNDRALIEELIVPHPFLTEIYPDGVADIRIIVDDNQPAMAMLRVPTNKSEGKANLHQGGLGVGIEIDTGKLTHIFDGSDFLMAHPDNKQPITDLILPHWHEILELSIKVSEVFPLNFMGIDIVIDQKKGPMVLEINIRPGLSIQMANRTGLKQVI</sequence>
<dbReference type="Gene3D" id="3.30.470.20">
    <property type="entry name" value="ATP-grasp fold, B domain"/>
    <property type="match status" value="2"/>
</dbReference>
<reference evidence="2" key="1">
    <citation type="submission" date="2022-01" db="EMBL/GenBank/DDBJ databases">
        <authorList>
            <person name="Wang Y."/>
        </authorList>
    </citation>
    <scope>NUCLEOTIDE SEQUENCE</scope>
    <source>
        <strain evidence="2">WB101</strain>
    </source>
</reference>
<protein>
    <submittedName>
        <fullName evidence="2">ATP-grasp domain-containing protein</fullName>
    </submittedName>
</protein>
<dbReference type="EMBL" id="JAKLWS010000046">
    <property type="protein sequence ID" value="MCG2590854.1"/>
    <property type="molecule type" value="Genomic_DNA"/>
</dbReference>
<dbReference type="Pfam" id="PF14397">
    <property type="entry name" value="ATPgrasp_ST"/>
    <property type="match status" value="1"/>
</dbReference>
<dbReference type="InterPro" id="IPR039523">
    <property type="entry name" value="RimK-rel_E_lig_ATP-grasp"/>
</dbReference>
<dbReference type="PANTHER" id="PTHR21621:SF0">
    <property type="entry name" value="BETA-CITRYLGLUTAMATE SYNTHASE B-RELATED"/>
    <property type="match status" value="1"/>
</dbReference>
<evidence type="ECO:0000259" key="1">
    <source>
        <dbReference type="Pfam" id="PF14397"/>
    </source>
</evidence>
<evidence type="ECO:0000313" key="2">
    <source>
        <dbReference type="EMBL" id="MCG2590854.1"/>
    </source>
</evidence>
<dbReference type="RefSeq" id="WP_237856352.1">
    <property type="nucleotide sequence ID" value="NZ_JAKLWS010000046.1"/>
</dbReference>
<gene>
    <name evidence="2" type="ORF">L6773_19955</name>
</gene>
<reference evidence="2" key="2">
    <citation type="submission" date="2024-05" db="EMBL/GenBank/DDBJ databases">
        <title>Rhodohalobacter halophilus gen. nov., sp. nov., a moderately halophilic member of the family Balneolaceae.</title>
        <authorList>
            <person name="Xia J."/>
        </authorList>
    </citation>
    <scope>NUCLEOTIDE SEQUENCE</scope>
    <source>
        <strain evidence="2">WB101</strain>
    </source>
</reference>
<keyword evidence="3" id="KW-1185">Reference proteome</keyword>
<organism evidence="2 3">
    <name type="scientific">Rhodohalobacter sulfatireducens</name>
    <dbReference type="NCBI Taxonomy" id="2911366"/>
    <lineage>
        <taxon>Bacteria</taxon>
        <taxon>Pseudomonadati</taxon>
        <taxon>Balneolota</taxon>
        <taxon>Balneolia</taxon>
        <taxon>Balneolales</taxon>
        <taxon>Balneolaceae</taxon>
        <taxon>Rhodohalobacter</taxon>
    </lineage>
</organism>
<accession>A0ABS9KJ32</accession>
<comment type="caution">
    <text evidence="2">The sequence shown here is derived from an EMBL/GenBank/DDBJ whole genome shotgun (WGS) entry which is preliminary data.</text>
</comment>